<organism evidence="1 2">
    <name type="scientific">Artemia franciscana</name>
    <name type="common">Brine shrimp</name>
    <name type="synonym">Artemia sanfranciscana</name>
    <dbReference type="NCBI Taxonomy" id="6661"/>
    <lineage>
        <taxon>Eukaryota</taxon>
        <taxon>Metazoa</taxon>
        <taxon>Ecdysozoa</taxon>
        <taxon>Arthropoda</taxon>
        <taxon>Crustacea</taxon>
        <taxon>Branchiopoda</taxon>
        <taxon>Anostraca</taxon>
        <taxon>Artemiidae</taxon>
        <taxon>Artemia</taxon>
    </lineage>
</organism>
<dbReference type="InterPro" id="IPR036691">
    <property type="entry name" value="Endo/exonu/phosph_ase_sf"/>
</dbReference>
<comment type="caution">
    <text evidence="1">The sequence shown here is derived from an EMBL/GenBank/DDBJ whole genome shotgun (WGS) entry which is preliminary data.</text>
</comment>
<evidence type="ECO:0000313" key="2">
    <source>
        <dbReference type="Proteomes" id="UP001187531"/>
    </source>
</evidence>
<dbReference type="SUPFAM" id="SSF56219">
    <property type="entry name" value="DNase I-like"/>
    <property type="match status" value="1"/>
</dbReference>
<sequence length="183" mass="20924">MELLFWQKKKQLEHNLREDLDVWIEGKFESVSIEVDFNAHNGGKMARKITMFTVVYKPPTASFDDSSNGFEYLLPKVKKSGNEFVCMGDFNYNLLNASGDSLEFLNLRFADDLYPVVTLPTRLTEKSAVLIDNFFVSSKRINSTYADVLLTPVSDHFPVLTKFQLECSTTEEEKPSVYPRTGK</sequence>
<dbReference type="AlphaFoldDB" id="A0AA88KV02"/>
<protein>
    <recommendedName>
        <fullName evidence="3">Endonuclease/exonuclease/phosphatase domain-containing protein</fullName>
    </recommendedName>
</protein>
<proteinExistence type="predicted"/>
<dbReference type="Gene3D" id="3.60.10.10">
    <property type="entry name" value="Endonuclease/exonuclease/phosphatase"/>
    <property type="match status" value="1"/>
</dbReference>
<evidence type="ECO:0008006" key="3">
    <source>
        <dbReference type="Google" id="ProtNLM"/>
    </source>
</evidence>
<dbReference type="EMBL" id="JAVRJZ010000107">
    <property type="protein sequence ID" value="KAK2703286.1"/>
    <property type="molecule type" value="Genomic_DNA"/>
</dbReference>
<keyword evidence="2" id="KW-1185">Reference proteome</keyword>
<evidence type="ECO:0000313" key="1">
    <source>
        <dbReference type="EMBL" id="KAK2703286.1"/>
    </source>
</evidence>
<name>A0AA88KV02_ARTSF</name>
<accession>A0AA88KV02</accession>
<reference evidence="1" key="1">
    <citation type="submission" date="2023-07" db="EMBL/GenBank/DDBJ databases">
        <title>Chromosome-level genome assembly of Artemia franciscana.</title>
        <authorList>
            <person name="Jo E."/>
        </authorList>
    </citation>
    <scope>NUCLEOTIDE SEQUENCE</scope>
    <source>
        <tissue evidence="1">Whole body</tissue>
    </source>
</reference>
<dbReference type="Proteomes" id="UP001187531">
    <property type="component" value="Unassembled WGS sequence"/>
</dbReference>
<gene>
    <name evidence="1" type="ORF">QYM36_018203</name>
</gene>